<dbReference type="PANTHER" id="PTHR42751">
    <property type="entry name" value="SODIUM/HYDROGEN EXCHANGER FAMILY/TRKA DOMAIN PROTEIN"/>
    <property type="match status" value="1"/>
</dbReference>
<dbReference type="InterPro" id="IPR006153">
    <property type="entry name" value="Cation/H_exchanger_TM"/>
</dbReference>
<feature type="transmembrane region" description="Helical" evidence="7">
    <location>
        <begin position="269"/>
        <end position="288"/>
    </location>
</feature>
<feature type="transmembrane region" description="Helical" evidence="7">
    <location>
        <begin position="324"/>
        <end position="348"/>
    </location>
</feature>
<comment type="similarity">
    <text evidence="2">Belongs to the monovalent cation:proton antiporter 2 (CPA2) transporter (TC 2.A.37) family.</text>
</comment>
<dbReference type="GO" id="GO:0015297">
    <property type="term" value="F:antiporter activity"/>
    <property type="evidence" value="ECO:0007669"/>
    <property type="project" value="InterPro"/>
</dbReference>
<evidence type="ECO:0000256" key="7">
    <source>
        <dbReference type="SAM" id="Phobius"/>
    </source>
</evidence>
<dbReference type="Proteomes" id="UP000177246">
    <property type="component" value="Unassembled WGS sequence"/>
</dbReference>
<evidence type="ECO:0000259" key="8">
    <source>
        <dbReference type="Pfam" id="PF00999"/>
    </source>
</evidence>
<organism evidence="10 11">
    <name type="scientific">Candidatus Liptonbacteria bacterium RIFOXYC1_FULL_36_8</name>
    <dbReference type="NCBI Taxonomy" id="1798655"/>
    <lineage>
        <taxon>Bacteria</taxon>
        <taxon>Candidatus Liptoniibacteriota</taxon>
    </lineage>
</organism>
<feature type="transmembrane region" description="Helical" evidence="7">
    <location>
        <begin position="241"/>
        <end position="257"/>
    </location>
</feature>
<dbReference type="GO" id="GO:1902600">
    <property type="term" value="P:proton transmembrane transport"/>
    <property type="evidence" value="ECO:0007669"/>
    <property type="project" value="InterPro"/>
</dbReference>
<keyword evidence="6 7" id="KW-0472">Membrane</keyword>
<accession>A0A1G2CSR3</accession>
<dbReference type="GO" id="GO:0006813">
    <property type="term" value="P:potassium ion transport"/>
    <property type="evidence" value="ECO:0007669"/>
    <property type="project" value="InterPro"/>
</dbReference>
<feature type="transmembrane region" description="Helical" evidence="7">
    <location>
        <begin position="84"/>
        <end position="107"/>
    </location>
</feature>
<evidence type="ECO:0000313" key="10">
    <source>
        <dbReference type="EMBL" id="OGZ04277.1"/>
    </source>
</evidence>
<comment type="subcellular location">
    <subcellularLocation>
        <location evidence="1">Membrane</location>
        <topology evidence="1">Multi-pass membrane protein</topology>
    </subcellularLocation>
</comment>
<dbReference type="AlphaFoldDB" id="A0A1G2CSR3"/>
<evidence type="ECO:0000256" key="6">
    <source>
        <dbReference type="ARBA" id="ARBA00023136"/>
    </source>
</evidence>
<dbReference type="InterPro" id="IPR036291">
    <property type="entry name" value="NAD(P)-bd_dom_sf"/>
</dbReference>
<feature type="transmembrane region" description="Helical" evidence="7">
    <location>
        <begin position="146"/>
        <end position="169"/>
    </location>
</feature>
<dbReference type="Pfam" id="PF00999">
    <property type="entry name" value="Na_H_Exchanger"/>
    <property type="match status" value="1"/>
</dbReference>
<dbReference type="PANTHER" id="PTHR42751:SF3">
    <property type="entry name" value="SODIUM_GLUTAMATE SYMPORTER"/>
    <property type="match status" value="1"/>
</dbReference>
<feature type="transmembrane region" description="Helical" evidence="7">
    <location>
        <begin position="294"/>
        <end position="312"/>
    </location>
</feature>
<dbReference type="Gene3D" id="1.20.1530.20">
    <property type="match status" value="1"/>
</dbReference>
<evidence type="ECO:0000256" key="5">
    <source>
        <dbReference type="ARBA" id="ARBA00022989"/>
    </source>
</evidence>
<evidence type="ECO:0000259" key="9">
    <source>
        <dbReference type="Pfam" id="PF02254"/>
    </source>
</evidence>
<dbReference type="Pfam" id="PF02254">
    <property type="entry name" value="TrkA_N"/>
    <property type="match status" value="1"/>
</dbReference>
<feature type="transmembrane region" description="Helical" evidence="7">
    <location>
        <begin position="60"/>
        <end position="77"/>
    </location>
</feature>
<dbReference type="InterPro" id="IPR003148">
    <property type="entry name" value="RCK_N"/>
</dbReference>
<feature type="transmembrane region" description="Helical" evidence="7">
    <location>
        <begin position="216"/>
        <end position="235"/>
    </location>
</feature>
<feature type="transmembrane region" description="Helical" evidence="7">
    <location>
        <begin position="354"/>
        <end position="376"/>
    </location>
</feature>
<gene>
    <name evidence="10" type="ORF">A2430_00025</name>
</gene>
<feature type="transmembrane region" description="Helical" evidence="7">
    <location>
        <begin position="181"/>
        <end position="204"/>
    </location>
</feature>
<feature type="domain" description="RCK N-terminal" evidence="9">
    <location>
        <begin position="407"/>
        <end position="522"/>
    </location>
</feature>
<evidence type="ECO:0000256" key="1">
    <source>
        <dbReference type="ARBA" id="ARBA00004141"/>
    </source>
</evidence>
<evidence type="ECO:0000256" key="4">
    <source>
        <dbReference type="ARBA" id="ARBA00022692"/>
    </source>
</evidence>
<dbReference type="SUPFAM" id="SSF51735">
    <property type="entry name" value="NAD(P)-binding Rossmann-fold domains"/>
    <property type="match status" value="1"/>
</dbReference>
<dbReference type="EMBL" id="MHLF01000004">
    <property type="protein sequence ID" value="OGZ04277.1"/>
    <property type="molecule type" value="Genomic_DNA"/>
</dbReference>
<evidence type="ECO:0000256" key="3">
    <source>
        <dbReference type="ARBA" id="ARBA00022448"/>
    </source>
</evidence>
<keyword evidence="3" id="KW-0813">Transport</keyword>
<dbReference type="GO" id="GO:0016020">
    <property type="term" value="C:membrane"/>
    <property type="evidence" value="ECO:0007669"/>
    <property type="project" value="UniProtKB-SubCell"/>
</dbReference>
<proteinExistence type="inferred from homology"/>
<feature type="domain" description="Cation/H+ exchanger transmembrane" evidence="8">
    <location>
        <begin position="15"/>
        <end position="373"/>
    </location>
</feature>
<feature type="transmembrane region" description="Helical" evidence="7">
    <location>
        <begin position="113"/>
        <end position="134"/>
    </location>
</feature>
<name>A0A1G2CSR3_9BACT</name>
<keyword evidence="4 7" id="KW-0812">Transmembrane</keyword>
<sequence>MMPEIFLEISLVLGLAVLAGFLMRFFCQPLIVGYILSGVLISFILSNYVDFELLKSFSEIGVVLLLFMVGLGLNPGLVKEMGKVSILTGVGQIFFTTILGYFLALALGMNSLTAFYVAVAFTFSSTVIVVRLLHERGDTETLYGRISIGFLLVQDFFAMVFLIIISAFSKFSGAGAFWNSFNLFVLYLSLITLFSFLLMEYVIPKVDKVAAKNNELLFLFSLAVCFIIASIFRLAGFSMEMGALLAGVLLASSPYQREIASRIKPLRDFFLVIFFVFLGFNINLKSISLYWKEALAFSAFILIINPLIVWVLMKFLGYSKKTSFFAGLTVAQISEFSIILLIMGASLGHISNEIVGLGTLVGLITIAVSSYAISFADNIYKKVKPILEIFWLEDNLELNNSEKKFDIILFGCDRLGGDIMEKLKKSRANFLVTENNPEIVKNLEKKKINVEFGDADDWSFLESLPLNYAKLIISTIPDKDINLVLLRYLKKIKSKSAVVCVANFSEHAKSIYKEGAAYVVMPHLLGRKYIADLVTRFGSDKKKYASEKKKHLHELKFV</sequence>
<comment type="caution">
    <text evidence="10">The sequence shown here is derived from an EMBL/GenBank/DDBJ whole genome shotgun (WGS) entry which is preliminary data.</text>
</comment>
<dbReference type="Gene3D" id="3.40.50.720">
    <property type="entry name" value="NAD(P)-binding Rossmann-like Domain"/>
    <property type="match status" value="1"/>
</dbReference>
<evidence type="ECO:0000256" key="2">
    <source>
        <dbReference type="ARBA" id="ARBA00005551"/>
    </source>
</evidence>
<reference evidence="10 11" key="1">
    <citation type="journal article" date="2016" name="Nat. Commun.">
        <title>Thousands of microbial genomes shed light on interconnected biogeochemical processes in an aquifer system.</title>
        <authorList>
            <person name="Anantharaman K."/>
            <person name="Brown C.T."/>
            <person name="Hug L.A."/>
            <person name="Sharon I."/>
            <person name="Castelle C.J."/>
            <person name="Probst A.J."/>
            <person name="Thomas B.C."/>
            <person name="Singh A."/>
            <person name="Wilkins M.J."/>
            <person name="Karaoz U."/>
            <person name="Brodie E.L."/>
            <person name="Williams K.H."/>
            <person name="Hubbard S.S."/>
            <person name="Banfield J.F."/>
        </authorList>
    </citation>
    <scope>NUCLEOTIDE SEQUENCE [LARGE SCALE GENOMIC DNA]</scope>
</reference>
<dbReference type="InterPro" id="IPR038770">
    <property type="entry name" value="Na+/solute_symporter_sf"/>
</dbReference>
<evidence type="ECO:0000313" key="11">
    <source>
        <dbReference type="Proteomes" id="UP000177246"/>
    </source>
</evidence>
<feature type="transmembrane region" description="Helical" evidence="7">
    <location>
        <begin position="6"/>
        <end position="23"/>
    </location>
</feature>
<keyword evidence="5 7" id="KW-1133">Transmembrane helix</keyword>
<protein>
    <submittedName>
        <fullName evidence="10">Uncharacterized protein</fullName>
    </submittedName>
</protein>
<feature type="transmembrane region" description="Helical" evidence="7">
    <location>
        <begin position="30"/>
        <end position="48"/>
    </location>
</feature>